<dbReference type="AlphaFoldDB" id="U5HIY0"/>
<dbReference type="STRING" id="683840.U5HIY0"/>
<keyword evidence="6" id="KW-0472">Membrane</keyword>
<reference evidence="9 11" key="3">
    <citation type="journal article" date="2015" name="BMC Genomics">
        <title>Sex and parasites: genomic and transcriptomic analysis of Microbotryum lychnidis-dioicae, the biotrophic and plant-castrating anther smut fungus.</title>
        <authorList>
            <person name="Perlin M.H."/>
            <person name="Amselem J."/>
            <person name="Fontanillas E."/>
            <person name="Toh S.S."/>
            <person name="Chen Z."/>
            <person name="Goldberg J."/>
            <person name="Duplessis S."/>
            <person name="Henrissat B."/>
            <person name="Young S."/>
            <person name="Zeng Q."/>
            <person name="Aguileta G."/>
            <person name="Petit E."/>
            <person name="Badouin H."/>
            <person name="Andrews J."/>
            <person name="Razeeq D."/>
            <person name="Gabaldon T."/>
            <person name="Quesneville H."/>
            <person name="Giraud T."/>
            <person name="Hood M.E."/>
            <person name="Schultz D.J."/>
            <person name="Cuomo C.A."/>
        </authorList>
    </citation>
    <scope>NUCLEOTIDE SEQUENCE [LARGE SCALE GENOMIC DNA]</scope>
    <source>
        <strain evidence="9">P1A1 Lamole</strain>
        <strain evidence="11">p1A1 Lamole</strain>
    </source>
</reference>
<dbReference type="SUPFAM" id="SSF55486">
    <property type="entry name" value="Metalloproteases ('zincins'), catalytic domain"/>
    <property type="match status" value="1"/>
</dbReference>
<feature type="domain" description="Disintegrin" evidence="7">
    <location>
        <begin position="689"/>
        <end position="775"/>
    </location>
</feature>
<dbReference type="Proteomes" id="UP000017200">
    <property type="component" value="Unassembled WGS sequence"/>
</dbReference>
<feature type="domain" description="Peptidase M12B" evidence="8">
    <location>
        <begin position="446"/>
        <end position="678"/>
    </location>
</feature>
<evidence type="ECO:0000259" key="8">
    <source>
        <dbReference type="PROSITE" id="PS50215"/>
    </source>
</evidence>
<dbReference type="PANTHER" id="PTHR45702:SF2">
    <property type="entry name" value="KUZBANIAN, ISOFORM A"/>
    <property type="match status" value="1"/>
</dbReference>
<dbReference type="PANTHER" id="PTHR45702">
    <property type="entry name" value="ADAM10/ADAM17 METALLOPEPTIDASE FAMILY MEMBER"/>
    <property type="match status" value="1"/>
</dbReference>
<keyword evidence="1" id="KW-1015">Disulfide bond</keyword>
<dbReference type="OMA" id="FIDGTSC"/>
<feature type="region of interest" description="Disordered" evidence="5">
    <location>
        <begin position="97"/>
        <end position="128"/>
    </location>
</feature>
<dbReference type="GO" id="GO:0004222">
    <property type="term" value="F:metalloendopeptidase activity"/>
    <property type="evidence" value="ECO:0007669"/>
    <property type="project" value="InterPro"/>
</dbReference>
<dbReference type="InParanoid" id="U5HIY0"/>
<feature type="active site" evidence="4">
    <location>
        <position position="606"/>
    </location>
</feature>
<dbReference type="OrthoDB" id="5951731at2759"/>
<dbReference type="SUPFAM" id="SSF57552">
    <property type="entry name" value="Blood coagulation inhibitor (disintegrin)"/>
    <property type="match status" value="1"/>
</dbReference>
<dbReference type="FunFam" id="4.10.70.10:FF:000003">
    <property type="entry name" value="Disintegrin and metalloproteinase domain-containing protein 17"/>
    <property type="match status" value="1"/>
</dbReference>
<dbReference type="InterPro" id="IPR001762">
    <property type="entry name" value="Disintegrin_dom"/>
</dbReference>
<feature type="compositionally biased region" description="Polar residues" evidence="5">
    <location>
        <begin position="965"/>
        <end position="976"/>
    </location>
</feature>
<dbReference type="InterPro" id="IPR051489">
    <property type="entry name" value="ADAM_Metalloproteinase"/>
</dbReference>
<keyword evidence="6" id="KW-1133">Transmembrane helix</keyword>
<accession>U5HIY0</accession>
<protein>
    <recommendedName>
        <fullName evidence="3">Disintegrin and metalloproteinase domain-containing protein B</fullName>
    </recommendedName>
</protein>
<evidence type="ECO:0000256" key="1">
    <source>
        <dbReference type="ARBA" id="ARBA00023157"/>
    </source>
</evidence>
<keyword evidence="4" id="KW-0479">Metal-binding</keyword>
<proteinExistence type="predicted"/>
<dbReference type="HOGENOM" id="CLU_012383_2_0_1"/>
<feature type="transmembrane region" description="Helical" evidence="6">
    <location>
        <begin position="874"/>
        <end position="898"/>
    </location>
</feature>
<evidence type="ECO:0000259" key="7">
    <source>
        <dbReference type="PROSITE" id="PS50214"/>
    </source>
</evidence>
<evidence type="ECO:0000256" key="2">
    <source>
        <dbReference type="ARBA" id="ARBA00056552"/>
    </source>
</evidence>
<keyword evidence="4" id="KW-0862">Zinc</keyword>
<gene>
    <name evidence="9" type="ORF">MVLG_06977</name>
</gene>
<dbReference type="PROSITE" id="PS50214">
    <property type="entry name" value="DISINTEGRIN_2"/>
    <property type="match status" value="1"/>
</dbReference>
<reference evidence="11" key="1">
    <citation type="submission" date="2010-11" db="EMBL/GenBank/DDBJ databases">
        <title>The genome sequence of Microbotryum violaceum strain p1A1 Lamole.</title>
        <authorList>
            <person name="Cuomo C."/>
            <person name="Perlin M."/>
            <person name="Young S.K."/>
            <person name="Zeng Q."/>
            <person name="Gargeya S."/>
            <person name="Alvarado L."/>
            <person name="Berlin A."/>
            <person name="Chapman S.B."/>
            <person name="Chen Z."/>
            <person name="Freedman E."/>
            <person name="Gellesch M."/>
            <person name="Goldberg J."/>
            <person name="Griggs A."/>
            <person name="Gujja S."/>
            <person name="Heilman E."/>
            <person name="Heiman D."/>
            <person name="Howarth C."/>
            <person name="Mehta T."/>
            <person name="Neiman D."/>
            <person name="Pearson M."/>
            <person name="Roberts A."/>
            <person name="Saif S."/>
            <person name="Shea T."/>
            <person name="Shenoy N."/>
            <person name="Sisk P."/>
            <person name="Stolte C."/>
            <person name="Sykes S."/>
            <person name="White J."/>
            <person name="Yandava C."/>
            <person name="Haas B."/>
            <person name="Nusbaum C."/>
            <person name="Birren B."/>
        </authorList>
    </citation>
    <scope>NUCLEOTIDE SEQUENCE [LARGE SCALE GENOMIC DNA]</scope>
    <source>
        <strain evidence="11">p1A1 Lamole</strain>
    </source>
</reference>
<evidence type="ECO:0000313" key="11">
    <source>
        <dbReference type="Proteomes" id="UP000017200"/>
    </source>
</evidence>
<name>U5HIY0_USTV1</name>
<evidence type="ECO:0000256" key="6">
    <source>
        <dbReference type="SAM" id="Phobius"/>
    </source>
</evidence>
<dbReference type="EnsemblFungi" id="MVLG_06977T0">
    <property type="protein sequence ID" value="MVLG_06977T0"/>
    <property type="gene ID" value="MVLG_06977"/>
</dbReference>
<evidence type="ECO:0000256" key="5">
    <source>
        <dbReference type="SAM" id="MobiDB-lite"/>
    </source>
</evidence>
<feature type="transmembrane region" description="Helical" evidence="6">
    <location>
        <begin position="39"/>
        <end position="61"/>
    </location>
</feature>
<feature type="binding site" evidence="4">
    <location>
        <position position="609"/>
    </location>
    <ligand>
        <name>Zn(2+)</name>
        <dbReference type="ChEBI" id="CHEBI:29105"/>
        <note>catalytic</note>
    </ligand>
</feature>
<reference evidence="10" key="4">
    <citation type="submission" date="2015-06" db="UniProtKB">
        <authorList>
            <consortium name="EnsemblFungi"/>
        </authorList>
    </citation>
    <scope>IDENTIFICATION</scope>
</reference>
<dbReference type="Pfam" id="PF00200">
    <property type="entry name" value="Disintegrin"/>
    <property type="match status" value="1"/>
</dbReference>
<evidence type="ECO:0000256" key="4">
    <source>
        <dbReference type="PROSITE-ProRule" id="PRU00276"/>
    </source>
</evidence>
<dbReference type="EMBL" id="GL541818">
    <property type="protein sequence ID" value="KDE02468.1"/>
    <property type="molecule type" value="Genomic_DNA"/>
</dbReference>
<feature type="binding site" evidence="4">
    <location>
        <position position="615"/>
    </location>
    <ligand>
        <name>Zn(2+)</name>
        <dbReference type="ChEBI" id="CHEBI:29105"/>
        <note>catalytic</note>
    </ligand>
</feature>
<dbReference type="Gene3D" id="4.10.70.10">
    <property type="entry name" value="Disintegrin domain"/>
    <property type="match status" value="1"/>
</dbReference>
<dbReference type="GO" id="GO:0046872">
    <property type="term" value="F:metal ion binding"/>
    <property type="evidence" value="ECO:0007669"/>
    <property type="project" value="UniProtKB-KW"/>
</dbReference>
<dbReference type="Gene3D" id="3.40.390.10">
    <property type="entry name" value="Collagenase (Catalytic Domain)"/>
    <property type="match status" value="1"/>
</dbReference>
<organism evidence="9">
    <name type="scientific">Microbotryum lychnidis-dioicae (strain p1A1 Lamole / MvSl-1064)</name>
    <name type="common">Anther smut fungus</name>
    <dbReference type="NCBI Taxonomy" id="683840"/>
    <lineage>
        <taxon>Eukaryota</taxon>
        <taxon>Fungi</taxon>
        <taxon>Dikarya</taxon>
        <taxon>Basidiomycota</taxon>
        <taxon>Pucciniomycotina</taxon>
        <taxon>Microbotryomycetes</taxon>
        <taxon>Microbotryales</taxon>
        <taxon>Microbotryaceae</taxon>
        <taxon>Microbotryum</taxon>
    </lineage>
</organism>
<comment type="function">
    <text evidence="2">Probable zinc protease.</text>
</comment>
<evidence type="ECO:0000313" key="9">
    <source>
        <dbReference type="EMBL" id="KDE02468.1"/>
    </source>
</evidence>
<reference evidence="9" key="2">
    <citation type="submission" date="2010-11" db="EMBL/GenBank/DDBJ databases">
        <authorList>
            <consortium name="The Broad Institute Genome Sequencing Platform"/>
            <person name="Earl A."/>
            <person name="Ward D."/>
            <person name="Feldgarden M."/>
            <person name="Gevers D."/>
            <person name="Butler R."/>
            <person name="Young S.K."/>
            <person name="Zeng Q."/>
            <person name="Gargeya S."/>
            <person name="Fitzgerald M."/>
            <person name="Haas B."/>
            <person name="Abouelleil A."/>
            <person name="Alvarado L."/>
            <person name="Arachchi H.M."/>
            <person name="Berlin A."/>
            <person name="Brown A."/>
            <person name="Chapman S.B."/>
            <person name="Chen Z."/>
            <person name="Dunbar C."/>
            <person name="Freedman E."/>
            <person name="Gearin G."/>
            <person name="Gellesch M."/>
            <person name="Goldberg J."/>
            <person name="Griggs A."/>
            <person name="Gujja S."/>
            <person name="Heilman E."/>
            <person name="Heiman D."/>
            <person name="Howarth C."/>
            <person name="Larson L."/>
            <person name="Lui A."/>
            <person name="MacDonald P.J.P."/>
            <person name="Mehta T."/>
            <person name="Montmayeur A."/>
            <person name="Murphy C."/>
            <person name="Neiman D."/>
            <person name="Pearson M."/>
            <person name="Priest M."/>
            <person name="Roberts A."/>
            <person name="Saif S."/>
            <person name="Shea T."/>
            <person name="Shenoy N."/>
            <person name="Sisk P."/>
            <person name="Stolte C."/>
            <person name="Sykes S."/>
            <person name="White J."/>
            <person name="Yandava C."/>
            <person name="Wortman J."/>
            <person name="Nusbaum C."/>
            <person name="Birren B."/>
        </authorList>
    </citation>
    <scope>NUCLEOTIDE SEQUENCE</scope>
    <source>
        <strain evidence="9">P1A1 Lamole</strain>
    </source>
</reference>
<dbReference type="EMBL" id="AEIJ01000960">
    <property type="status" value="NOT_ANNOTATED_CDS"/>
    <property type="molecule type" value="Genomic_DNA"/>
</dbReference>
<sequence>MRCLDEPPRQAHEAIVDHRLSRPRSCSSWLRSSRSSTHWIMSPWLVMTAAIATLFVTVSYASSPPPRILHPRALSHPLHIQTRIVARSAGAAVAEAEGTGAALSDRRARRRALPPTRSGTGTVLDSDPASASIANDNYDSSASTRLRWDDRFILSFQAHNESLHLALRPSTSIVHPDGIKLVETHTDALTGRRHTTESVLARHEVRVYEGVILPPGGDVEDWIREEEAGVVRDLANEGRGWAKILVPSSQLNDEDAELEFQGSYSIDGDAYTIHSTPRYLAVKDMDDPEPPRILTKRGLATALPRMVIVRERDTLSPVEHIERLRKRRSPIPDPERFSDAALESGCGHDTLAFNTDPNHPVLASALDQSVFADVTTPWVHGLFGLPSRSSPLDSDFALVDRGAIVSSYPPRRKVKRQSGGDISGGTGTSSNFINSIGSTQGCPRSRRVVFVGVASDCTFTAQFSSPAAARESILTDFNSASTLYQASFNVSLGIVELNVQSGSCPTTTAQVDASYPWNVGCPEGGGPGLALNDRLSVFSQWRSNKGGGDGAGLWHLLSNCSTGSEVGVAWLGQLCRVSSVTSDGQTTSGTGVTTLTRNTWQVIAHEIGHNFGAVHDCASGCSLNQACCPLSTSTCNANAAYIMSPVSARNTSAFSLCSIGNICYALGNSLNTSCLRVPGATGNPSIISIESCGNGILEAGEECDPGGQTDPCCDASTCKFVSGAVCSSLNSLCCNSCQIASNGTVCRAAIDKRCDIAETCSGLTAECPEDKYQSDGTSCGDDGLACATGMCTSQSLQCQNAGTSLNLTSSCRATSSSCSITCQNPSSLASCVVLDQSYRDGTPCGYGGRCNDGDCEAGSVLDTAKGWYRNNLTIAIPVTIVAGLLVLGIIYALLRCCFCPRQSLRPRKNKKGTVPSSQYAVPSGPPTGGGFHNGPPPPQAYQNGHYPPPPQAYQNGHYPPPPPQVYQQSNRNNNWVDPSAYNGPDYGHGR</sequence>
<dbReference type="GO" id="GO:0006509">
    <property type="term" value="P:membrane protein ectodomain proteolysis"/>
    <property type="evidence" value="ECO:0007669"/>
    <property type="project" value="TreeGrafter"/>
</dbReference>
<dbReference type="InterPro" id="IPR036436">
    <property type="entry name" value="Disintegrin_dom_sf"/>
</dbReference>
<keyword evidence="11" id="KW-1185">Reference proteome</keyword>
<dbReference type="SMART" id="SM00050">
    <property type="entry name" value="DISIN"/>
    <property type="match status" value="1"/>
</dbReference>
<dbReference type="Pfam" id="PF13688">
    <property type="entry name" value="Reprolysin_5"/>
    <property type="match status" value="1"/>
</dbReference>
<dbReference type="GO" id="GO:0005886">
    <property type="term" value="C:plasma membrane"/>
    <property type="evidence" value="ECO:0007669"/>
    <property type="project" value="TreeGrafter"/>
</dbReference>
<evidence type="ECO:0000313" key="10">
    <source>
        <dbReference type="EnsemblFungi" id="MVLG_06977T0"/>
    </source>
</evidence>
<keyword evidence="6" id="KW-0812">Transmembrane</keyword>
<dbReference type="InterPro" id="IPR024079">
    <property type="entry name" value="MetalloPept_cat_dom_sf"/>
</dbReference>
<evidence type="ECO:0000256" key="3">
    <source>
        <dbReference type="ARBA" id="ARBA00074021"/>
    </source>
</evidence>
<feature type="region of interest" description="Disordered" evidence="5">
    <location>
        <begin position="907"/>
        <end position="990"/>
    </location>
</feature>
<dbReference type="PROSITE" id="PS50215">
    <property type="entry name" value="ADAM_MEPRO"/>
    <property type="match status" value="1"/>
</dbReference>
<dbReference type="InterPro" id="IPR001590">
    <property type="entry name" value="Peptidase_M12B"/>
</dbReference>
<feature type="binding site" evidence="4">
    <location>
        <position position="605"/>
    </location>
    <ligand>
        <name>Zn(2+)</name>
        <dbReference type="ChEBI" id="CHEBI:29105"/>
        <note>catalytic</note>
    </ligand>
</feature>
<comment type="caution">
    <text evidence="4">Lacks conserved residue(s) required for the propagation of feature annotation.</text>
</comment>